<keyword evidence="1" id="KW-1133">Transmembrane helix</keyword>
<dbReference type="EMBL" id="LNPX01000084">
    <property type="protein sequence ID" value="OEK50802.1"/>
    <property type="molecule type" value="Genomic_DNA"/>
</dbReference>
<protein>
    <submittedName>
        <fullName evidence="2">Uncharacterized protein</fullName>
    </submittedName>
</protein>
<feature type="transmembrane region" description="Helical" evidence="1">
    <location>
        <begin position="12"/>
        <end position="33"/>
    </location>
</feature>
<proteinExistence type="predicted"/>
<reference evidence="3" key="1">
    <citation type="submission" date="2015-11" db="EMBL/GenBank/DDBJ databases">
        <title>Genomic diversity of Staphylococcus saprophyticus strains from urinary tract infections, animal surfaces, and fermented foods.</title>
        <authorList>
            <person name="Wolfe B.E."/>
        </authorList>
    </citation>
    <scope>NUCLEOTIDE SEQUENCE [LARGE SCALE GENOMIC DNA]</scope>
    <source>
        <strain evidence="3">738_7</strain>
    </source>
</reference>
<accession>A0AAP7LSE6</accession>
<evidence type="ECO:0000256" key="1">
    <source>
        <dbReference type="SAM" id="Phobius"/>
    </source>
</evidence>
<dbReference type="AlphaFoldDB" id="A0AAP7LSE6"/>
<gene>
    <name evidence="2" type="ORF">ASS94_15050</name>
</gene>
<keyword evidence="1" id="KW-0472">Membrane</keyword>
<organism evidence="2 3">
    <name type="scientific">Staphylococcus equorum</name>
    <dbReference type="NCBI Taxonomy" id="246432"/>
    <lineage>
        <taxon>Bacteria</taxon>
        <taxon>Bacillati</taxon>
        <taxon>Bacillota</taxon>
        <taxon>Bacilli</taxon>
        <taxon>Bacillales</taxon>
        <taxon>Staphylococcaceae</taxon>
        <taxon>Staphylococcus</taxon>
    </lineage>
</organism>
<evidence type="ECO:0000313" key="2">
    <source>
        <dbReference type="EMBL" id="OEK50802.1"/>
    </source>
</evidence>
<dbReference type="RefSeq" id="WP_002511899.1">
    <property type="nucleotide sequence ID" value="NZ_CP093841.1"/>
</dbReference>
<sequence>MKKRIVSGVKDGFFVFIGVVIIAIFLNVTGLNIGHNRIWSSLGNLELINIFEDKELNGLIVLSFILGFIAFILGFSSFDKVKKSKKLKDE</sequence>
<dbReference type="Proteomes" id="UP000095464">
    <property type="component" value="Unassembled WGS sequence"/>
</dbReference>
<evidence type="ECO:0000313" key="3">
    <source>
        <dbReference type="Proteomes" id="UP000095464"/>
    </source>
</evidence>
<feature type="transmembrane region" description="Helical" evidence="1">
    <location>
        <begin position="59"/>
        <end position="78"/>
    </location>
</feature>
<name>A0AAP7LSE6_9STAP</name>
<keyword evidence="1" id="KW-0812">Transmembrane</keyword>
<comment type="caution">
    <text evidence="2">The sequence shown here is derived from an EMBL/GenBank/DDBJ whole genome shotgun (WGS) entry which is preliminary data.</text>
</comment>